<accession>A0A095AXS8</accession>
<dbReference type="GO" id="GO:0005886">
    <property type="term" value="C:plasma membrane"/>
    <property type="evidence" value="ECO:0007669"/>
    <property type="project" value="TreeGrafter"/>
</dbReference>
<reference evidence="1" key="1">
    <citation type="journal article" date="2012" name="Nat. Genet.">
        <title>Whole-genome sequence of Schistosoma haematobium.</title>
        <authorList>
            <person name="Young N.D."/>
            <person name="Jex A.R."/>
            <person name="Li B."/>
            <person name="Liu S."/>
            <person name="Yang L."/>
            <person name="Xiong Z."/>
            <person name="Li Y."/>
            <person name="Cantacessi C."/>
            <person name="Hall R.S."/>
            <person name="Xu X."/>
            <person name="Chen F."/>
            <person name="Wu X."/>
            <person name="Zerlotini A."/>
            <person name="Oliveira G."/>
            <person name="Hofmann A."/>
            <person name="Zhang G."/>
            <person name="Fang X."/>
            <person name="Kang Y."/>
            <person name="Campbell B.E."/>
            <person name="Loukas A."/>
            <person name="Ranganathan S."/>
            <person name="Rollinson D."/>
            <person name="Rinaldi G."/>
            <person name="Brindley P.J."/>
            <person name="Yang H."/>
            <person name="Wang J."/>
            <person name="Wang J."/>
            <person name="Gasser R.B."/>
        </authorList>
    </citation>
    <scope>NUCLEOTIDE SEQUENCE [LARGE SCALE GENOMIC DNA]</scope>
</reference>
<dbReference type="PANTHER" id="PTHR12268">
    <property type="entry name" value="E3 UBIQUITIN-PROTEIN LIGASE KCMF1"/>
    <property type="match status" value="1"/>
</dbReference>
<sequence length="1093" mass="121489">MRAQQIDSQSTTWIRPNLCGPPVLMDQNTSQVVPSHLTNSGHSQQVMLQHQQQRGSNPVFQSPLNVIQAGPVRSGLQNPSLISPNPASLGFRRLLAEMRTKQFDSIRFAAYRTASKLRFIQQRTLFNIMDLWRVVETFREFGLHQLNDPQASLDYGSTFRLLSRIYSHIPTTNMNVNTTTDETTPSNAINRPAIIIAAEILLGWLGYALDLCATGRLSVTGLKITLSTLTNARPADKFRYHFTLLSDPSGALIFSKFEAYLQDLLKLPISVFEGTNFYYTPQASQTMFTGRSKNVVLEEFLDRMLSDQGPQILVWLTIFHRLISVASVRHNVRCEGCKREPICGLRYKCTRCPHYNLCQDCFWIGVTTDQHTNAHDVKEYSAASKSHSRQFGHSLRKSFQFGRAINNSTTSNVVTTSFTSSFSERQKFYGMNVARRPHVGSIFEWNSDPSVPTGIISCVNGIASAVQPSSVSNDIATGISAVCHPSQPVSNQRFMAPVNTICSPLPNRRLQQLNPLFLATRPNTNLPNLTYVPPQPVQVQPSPNSLNESNQGSSGVARNLVAVTCYTNVMQQQDMITADYTRAGHSILYSDVPPGSHMPNLSGANHQPLPISCYSQPTTDIYSIGGNQKYQLATTTTGQPAIQSTPIVSVINSDNLNNSSMGASFSLKTRNLDQKSNEEHNLIARYAAQLAAASALNQEFDKFGDFVESTQTQKQLIAQLQEKNRDNKQEIYDQAQKDSSLTIQTLQLRSRTDLMLQLEALVRLLSVSTGATNARDNNPSALLDLNDIRRAGHNSRLNQKVPDYPPRRSTSLCDPSVGRSYQDNFSAINITKFSFQESRHDRTNGVHPKPGSSDNMSKIFSPLKTITIEEKGGQWNFKFPDDKKHELHSPSSIPYRHSPELGQQRPSDTVIEKYKDLLYKGTNPQIGASKSLRVHFGGRRPDIGQTLSADDKTEFFGHNSVNVNRLSSNHSSQHTNHSDSGSDAYLYSDPELCFTVITSTCGSSQPSTSVPQRTLQLPQFHSMTPSAAKTSNKSKDFLDLLNDKIITTTTIVDNYEYAGLQSSSISPLSYSSNEHTKHFRTNVTSNIPATTNP</sequence>
<dbReference type="Pfam" id="PF09069">
    <property type="entry name" value="EF-hand_3"/>
    <property type="match status" value="1"/>
</dbReference>
<evidence type="ECO:0000313" key="1">
    <source>
        <dbReference type="EMBL" id="KGB39506.1"/>
    </source>
</evidence>
<dbReference type="InterPro" id="IPR011992">
    <property type="entry name" value="EF-hand-dom_pair"/>
</dbReference>
<dbReference type="SUPFAM" id="SSF47473">
    <property type="entry name" value="EF-hand"/>
    <property type="match status" value="2"/>
</dbReference>
<proteinExistence type="predicted"/>
<dbReference type="PANTHER" id="PTHR12268:SF27">
    <property type="entry name" value="DYSTROBREVIN, ISOFORM F"/>
    <property type="match status" value="1"/>
</dbReference>
<dbReference type="GO" id="GO:0099536">
    <property type="term" value="P:synaptic signaling"/>
    <property type="evidence" value="ECO:0007669"/>
    <property type="project" value="TreeGrafter"/>
</dbReference>
<dbReference type="Pfam" id="PF09068">
    <property type="entry name" value="EF-hand_2"/>
    <property type="match status" value="1"/>
</dbReference>
<dbReference type="EMBL" id="KL251217">
    <property type="protein sequence ID" value="KGB39506.1"/>
    <property type="molecule type" value="Genomic_DNA"/>
</dbReference>
<name>A0A095AXS8_SCHHA</name>
<dbReference type="PROSITE" id="PS50135">
    <property type="entry name" value="ZF_ZZ_2"/>
    <property type="match status" value="1"/>
</dbReference>
<dbReference type="GO" id="GO:0008270">
    <property type="term" value="F:zinc ion binding"/>
    <property type="evidence" value="ECO:0007669"/>
    <property type="project" value="InterPro"/>
</dbReference>
<gene>
    <name evidence="1" type="ORF">MS3_07937</name>
</gene>
<dbReference type="InterPro" id="IPR000433">
    <property type="entry name" value="Znf_ZZ"/>
</dbReference>
<dbReference type="SUPFAM" id="SSF57850">
    <property type="entry name" value="RING/U-box"/>
    <property type="match status" value="1"/>
</dbReference>
<dbReference type="Gene3D" id="1.10.238.10">
    <property type="entry name" value="EF-hand"/>
    <property type="match status" value="1"/>
</dbReference>
<dbReference type="InterPro" id="IPR015153">
    <property type="entry name" value="EF-hand_dom_typ1"/>
</dbReference>
<dbReference type="GO" id="GO:0045202">
    <property type="term" value="C:synapse"/>
    <property type="evidence" value="ECO:0007669"/>
    <property type="project" value="TreeGrafter"/>
</dbReference>
<dbReference type="AlphaFoldDB" id="A0A095AXS8"/>
<dbReference type="SMART" id="SM00291">
    <property type="entry name" value="ZnF_ZZ"/>
    <property type="match status" value="1"/>
</dbReference>
<dbReference type="STRING" id="6185.A0A095AXS8"/>
<dbReference type="InterPro" id="IPR050774">
    <property type="entry name" value="KCMF1/Dystrophin"/>
</dbReference>
<protein>
    <submittedName>
        <fullName evidence="1">Dystrobrevin alpha</fullName>
    </submittedName>
</protein>
<dbReference type="InterPro" id="IPR015154">
    <property type="entry name" value="EF-hand_dom_typ2"/>
</dbReference>
<dbReference type="Gene3D" id="6.10.140.70">
    <property type="match status" value="1"/>
</dbReference>
<dbReference type="Pfam" id="PF00569">
    <property type="entry name" value="ZZ"/>
    <property type="match status" value="1"/>
</dbReference>
<dbReference type="Gene3D" id="3.30.60.90">
    <property type="match status" value="1"/>
</dbReference>
<organism evidence="1">
    <name type="scientific">Schistosoma haematobium</name>
    <name type="common">Blood fluke</name>
    <dbReference type="NCBI Taxonomy" id="6185"/>
    <lineage>
        <taxon>Eukaryota</taxon>
        <taxon>Metazoa</taxon>
        <taxon>Spiralia</taxon>
        <taxon>Lophotrochozoa</taxon>
        <taxon>Platyhelminthes</taxon>
        <taxon>Trematoda</taxon>
        <taxon>Digenea</taxon>
        <taxon>Strigeidida</taxon>
        <taxon>Schistosomatoidea</taxon>
        <taxon>Schistosomatidae</taxon>
        <taxon>Schistosoma</taxon>
    </lineage>
</organism>
<dbReference type="InterPro" id="IPR043145">
    <property type="entry name" value="Znf_ZZ_sf"/>
</dbReference>